<dbReference type="PROSITE" id="PS51186">
    <property type="entry name" value="GNAT"/>
    <property type="match status" value="1"/>
</dbReference>
<dbReference type="AlphaFoldDB" id="A0A4S4MXU8"/>
<feature type="region of interest" description="Disordered" evidence="1">
    <location>
        <begin position="1"/>
        <end position="22"/>
    </location>
</feature>
<keyword evidence="4" id="KW-1185">Reference proteome</keyword>
<dbReference type="EMBL" id="SGPM01000051">
    <property type="protein sequence ID" value="THH31289.1"/>
    <property type="molecule type" value="Genomic_DNA"/>
</dbReference>
<proteinExistence type="predicted"/>
<gene>
    <name evidence="3" type="ORF">EUX98_g2866</name>
</gene>
<dbReference type="PANTHER" id="PTHR42791:SF1">
    <property type="entry name" value="N-ACETYLTRANSFERASE DOMAIN-CONTAINING PROTEIN"/>
    <property type="match status" value="1"/>
</dbReference>
<dbReference type="InterPro" id="IPR016181">
    <property type="entry name" value="Acyl_CoA_acyltransferase"/>
</dbReference>
<organism evidence="3 4">
    <name type="scientific">Antrodiella citrinella</name>
    <dbReference type="NCBI Taxonomy" id="2447956"/>
    <lineage>
        <taxon>Eukaryota</taxon>
        <taxon>Fungi</taxon>
        <taxon>Dikarya</taxon>
        <taxon>Basidiomycota</taxon>
        <taxon>Agaricomycotina</taxon>
        <taxon>Agaricomycetes</taxon>
        <taxon>Polyporales</taxon>
        <taxon>Steccherinaceae</taxon>
        <taxon>Antrodiella</taxon>
    </lineage>
</organism>
<evidence type="ECO:0000259" key="2">
    <source>
        <dbReference type="PROSITE" id="PS51186"/>
    </source>
</evidence>
<dbReference type="Proteomes" id="UP000308730">
    <property type="component" value="Unassembled WGS sequence"/>
</dbReference>
<dbReference type="GO" id="GO:0016747">
    <property type="term" value="F:acyltransferase activity, transferring groups other than amino-acyl groups"/>
    <property type="evidence" value="ECO:0007669"/>
    <property type="project" value="InterPro"/>
</dbReference>
<comment type="caution">
    <text evidence="3">The sequence shown here is derived from an EMBL/GenBank/DDBJ whole genome shotgun (WGS) entry which is preliminary data.</text>
</comment>
<protein>
    <recommendedName>
        <fullName evidence="2">N-acetyltransferase domain-containing protein</fullName>
    </recommendedName>
</protein>
<sequence>MSLETSPESCPVEKPKPKWGSTADVVPQAQRTKYETLESVIKTSRLGMADDPMLQYINEGKISTPWQQKLEDALESMVFSSFIDLHTAWTIDDGDAFLFYKDPAKPEKRWHKLVFLVATFLGQFTGSPHRKRRSEELMGKLDETLEDALGDDIPDMFYLNYLATTPSKQGRGYGTALCRAFTKEADARGVASYLVSSNVEANTSFYNQVGYRTIKMITLGEDDPTWTKPPVPVAIMLRNVPSEKRRPAQAT</sequence>
<dbReference type="CDD" id="cd04301">
    <property type="entry name" value="NAT_SF"/>
    <property type="match status" value="1"/>
</dbReference>
<dbReference type="InterPro" id="IPR052523">
    <property type="entry name" value="Trichothecene_AcTrans"/>
</dbReference>
<name>A0A4S4MXU8_9APHY</name>
<reference evidence="3 4" key="1">
    <citation type="submission" date="2019-02" db="EMBL/GenBank/DDBJ databases">
        <title>Genome sequencing of the rare red list fungi Antrodiella citrinella (Flaviporus citrinellus).</title>
        <authorList>
            <person name="Buettner E."/>
            <person name="Kellner H."/>
        </authorList>
    </citation>
    <scope>NUCLEOTIDE SEQUENCE [LARGE SCALE GENOMIC DNA]</scope>
    <source>
        <strain evidence="3 4">DSM 108506</strain>
    </source>
</reference>
<dbReference type="PANTHER" id="PTHR42791">
    <property type="entry name" value="GNAT FAMILY ACETYLTRANSFERASE"/>
    <property type="match status" value="1"/>
</dbReference>
<evidence type="ECO:0000256" key="1">
    <source>
        <dbReference type="SAM" id="MobiDB-lite"/>
    </source>
</evidence>
<dbReference type="InterPro" id="IPR000182">
    <property type="entry name" value="GNAT_dom"/>
</dbReference>
<dbReference type="Gene3D" id="3.40.630.30">
    <property type="match status" value="1"/>
</dbReference>
<dbReference type="OrthoDB" id="2744543at2759"/>
<feature type="domain" description="N-acetyltransferase" evidence="2">
    <location>
        <begin position="83"/>
        <end position="238"/>
    </location>
</feature>
<evidence type="ECO:0000313" key="3">
    <source>
        <dbReference type="EMBL" id="THH31289.1"/>
    </source>
</evidence>
<dbReference type="SUPFAM" id="SSF55729">
    <property type="entry name" value="Acyl-CoA N-acyltransferases (Nat)"/>
    <property type="match status" value="1"/>
</dbReference>
<accession>A0A4S4MXU8</accession>
<evidence type="ECO:0000313" key="4">
    <source>
        <dbReference type="Proteomes" id="UP000308730"/>
    </source>
</evidence>
<dbReference type="Pfam" id="PF13508">
    <property type="entry name" value="Acetyltransf_7"/>
    <property type="match status" value="1"/>
</dbReference>